<protein>
    <submittedName>
        <fullName evidence="2">Uncharacterized protein</fullName>
    </submittedName>
</protein>
<dbReference type="PANTHER" id="PTHR10949:SF31">
    <property type="entry name" value="LIPOYL SYNTHASE 1, CHLOROPLASTIC"/>
    <property type="match status" value="1"/>
</dbReference>
<keyword evidence="1" id="KW-0479">Metal-binding</keyword>
<dbReference type="Proteomes" id="UP000026962">
    <property type="component" value="Chromosome 3"/>
</dbReference>
<sequence>MAQCRVEASLPAPVVGRATGRYTGRDPGLKPAWLRQGAVQWEKYARLRDLISVLKLNTVCVEVPVSQHRRVMPTITDSPRKPWRRNRRAAGREGDGVVMTTVMVLEDTCTHGCMFLPSILATSLRHRIPWSLLTQAWPLQYGGMELKPMILLESLNSNFRGDLEAVSALANYGLNDLNNIETVRSMQRIIKDPRAGQCDTLI</sequence>
<evidence type="ECO:0000313" key="2">
    <source>
        <dbReference type="EnsemblPlants" id="OPUNC03G11630.2"/>
    </source>
</evidence>
<accession>A0A0E0KBV0</accession>
<keyword evidence="3" id="KW-1185">Reference proteome</keyword>
<proteinExistence type="predicted"/>
<organism evidence="2">
    <name type="scientific">Oryza punctata</name>
    <name type="common">Red rice</name>
    <dbReference type="NCBI Taxonomy" id="4537"/>
    <lineage>
        <taxon>Eukaryota</taxon>
        <taxon>Viridiplantae</taxon>
        <taxon>Streptophyta</taxon>
        <taxon>Embryophyta</taxon>
        <taxon>Tracheophyta</taxon>
        <taxon>Spermatophyta</taxon>
        <taxon>Magnoliopsida</taxon>
        <taxon>Liliopsida</taxon>
        <taxon>Poales</taxon>
        <taxon>Poaceae</taxon>
        <taxon>BOP clade</taxon>
        <taxon>Oryzoideae</taxon>
        <taxon>Oryzeae</taxon>
        <taxon>Oryzinae</taxon>
        <taxon>Oryza</taxon>
    </lineage>
</organism>
<evidence type="ECO:0000313" key="3">
    <source>
        <dbReference type="Proteomes" id="UP000026962"/>
    </source>
</evidence>
<evidence type="ECO:0000256" key="1">
    <source>
        <dbReference type="ARBA" id="ARBA00022485"/>
    </source>
</evidence>
<dbReference type="EnsemblPlants" id="OPUNC03G11630.2">
    <property type="protein sequence ID" value="OPUNC03G11630.2"/>
    <property type="gene ID" value="OPUNC03G11630"/>
</dbReference>
<dbReference type="InterPro" id="IPR003698">
    <property type="entry name" value="Lipoyl_synth"/>
</dbReference>
<dbReference type="PANTHER" id="PTHR10949">
    <property type="entry name" value="LIPOYL SYNTHASE"/>
    <property type="match status" value="1"/>
</dbReference>
<name>A0A0E0KBV0_ORYPU</name>
<keyword evidence="1" id="KW-0408">Iron</keyword>
<dbReference type="AlphaFoldDB" id="A0A0E0KBV0"/>
<keyword evidence="1" id="KW-0411">Iron-sulfur</keyword>
<reference evidence="2" key="1">
    <citation type="submission" date="2015-04" db="UniProtKB">
        <authorList>
            <consortium name="EnsemblPlants"/>
        </authorList>
    </citation>
    <scope>IDENTIFICATION</scope>
</reference>
<dbReference type="GO" id="GO:0005739">
    <property type="term" value="C:mitochondrion"/>
    <property type="evidence" value="ECO:0007669"/>
    <property type="project" value="TreeGrafter"/>
</dbReference>
<dbReference type="GO" id="GO:0016992">
    <property type="term" value="F:lipoate synthase activity"/>
    <property type="evidence" value="ECO:0007669"/>
    <property type="project" value="InterPro"/>
</dbReference>
<dbReference type="Gramene" id="OPUNC03G11630.2">
    <property type="protein sequence ID" value="OPUNC03G11630.2"/>
    <property type="gene ID" value="OPUNC03G11630"/>
</dbReference>
<dbReference type="GO" id="GO:0051539">
    <property type="term" value="F:4 iron, 4 sulfur cluster binding"/>
    <property type="evidence" value="ECO:0007669"/>
    <property type="project" value="UniProtKB-KW"/>
</dbReference>
<keyword evidence="1" id="KW-0004">4Fe-4S</keyword>
<reference evidence="2" key="2">
    <citation type="submission" date="2018-05" db="EMBL/GenBank/DDBJ databases">
        <title>OpunRS2 (Oryza punctata Reference Sequence Version 2).</title>
        <authorList>
            <person name="Zhang J."/>
            <person name="Kudrna D."/>
            <person name="Lee S."/>
            <person name="Talag J."/>
            <person name="Welchert J."/>
            <person name="Wing R.A."/>
        </authorList>
    </citation>
    <scope>NUCLEOTIDE SEQUENCE [LARGE SCALE GENOMIC DNA]</scope>
</reference>